<accession>A0A3S5CIJ5</accession>
<evidence type="ECO:0000256" key="1">
    <source>
        <dbReference type="SAM" id="Phobius"/>
    </source>
</evidence>
<evidence type="ECO:0008006" key="4">
    <source>
        <dbReference type="Google" id="ProtNLM"/>
    </source>
</evidence>
<dbReference type="PANTHER" id="PTHR10877">
    <property type="entry name" value="POLYCYSTIN FAMILY MEMBER"/>
    <property type="match status" value="1"/>
</dbReference>
<feature type="transmembrane region" description="Helical" evidence="1">
    <location>
        <begin position="89"/>
        <end position="107"/>
    </location>
</feature>
<dbReference type="GO" id="GO:0005262">
    <property type="term" value="F:calcium channel activity"/>
    <property type="evidence" value="ECO:0007669"/>
    <property type="project" value="TreeGrafter"/>
</dbReference>
<dbReference type="Proteomes" id="UP000784294">
    <property type="component" value="Unassembled WGS sequence"/>
</dbReference>
<sequence length="138" mass="16099">MDQAEDFSAQSNNRYFFGFWERQFPTTFQPIVPSKFRVSFVVPICGAEELVQFSTLFSQTVTKELSEGHLWYSIVTRPVTSRFTRFERVACCLLLLLLFMITTAMFYRNEGPYVQTNLLTIGPFAITLREVTNNRDLR</sequence>
<proteinExistence type="predicted"/>
<reference evidence="2" key="1">
    <citation type="submission" date="2018-11" db="EMBL/GenBank/DDBJ databases">
        <authorList>
            <consortium name="Pathogen Informatics"/>
        </authorList>
    </citation>
    <scope>NUCLEOTIDE SEQUENCE</scope>
</reference>
<dbReference type="GO" id="GO:0050982">
    <property type="term" value="P:detection of mechanical stimulus"/>
    <property type="evidence" value="ECO:0007669"/>
    <property type="project" value="TreeGrafter"/>
</dbReference>
<organism evidence="2 3">
    <name type="scientific">Protopolystoma xenopodis</name>
    <dbReference type="NCBI Taxonomy" id="117903"/>
    <lineage>
        <taxon>Eukaryota</taxon>
        <taxon>Metazoa</taxon>
        <taxon>Spiralia</taxon>
        <taxon>Lophotrochozoa</taxon>
        <taxon>Platyhelminthes</taxon>
        <taxon>Monogenea</taxon>
        <taxon>Polyopisthocotylea</taxon>
        <taxon>Polystomatidea</taxon>
        <taxon>Polystomatidae</taxon>
        <taxon>Protopolystoma</taxon>
    </lineage>
</organism>
<evidence type="ECO:0000313" key="3">
    <source>
        <dbReference type="Proteomes" id="UP000784294"/>
    </source>
</evidence>
<keyword evidence="1" id="KW-0812">Transmembrane</keyword>
<comment type="caution">
    <text evidence="2">The sequence shown here is derived from an EMBL/GenBank/DDBJ whole genome shotgun (WGS) entry which is preliminary data.</text>
</comment>
<dbReference type="InterPro" id="IPR051223">
    <property type="entry name" value="Polycystin"/>
</dbReference>
<evidence type="ECO:0000313" key="2">
    <source>
        <dbReference type="EMBL" id="VEL24325.1"/>
    </source>
</evidence>
<name>A0A3S5CIJ5_9PLAT</name>
<dbReference type="AlphaFoldDB" id="A0A3S5CIJ5"/>
<dbReference type="EMBL" id="CAAALY010067133">
    <property type="protein sequence ID" value="VEL24325.1"/>
    <property type="molecule type" value="Genomic_DNA"/>
</dbReference>
<protein>
    <recommendedName>
        <fullName evidence="4">Polycystin domain-containing protein</fullName>
    </recommendedName>
</protein>
<dbReference type="PANTHER" id="PTHR10877:SF150">
    <property type="entry name" value="REJ DOMAIN-CONTAINING PROTEIN"/>
    <property type="match status" value="1"/>
</dbReference>
<dbReference type="OrthoDB" id="10039908at2759"/>
<keyword evidence="3" id="KW-1185">Reference proteome</keyword>
<gene>
    <name evidence="2" type="ORF">PXEA_LOCUS17765</name>
</gene>
<keyword evidence="1" id="KW-1133">Transmembrane helix</keyword>
<keyword evidence="1" id="KW-0472">Membrane</keyword>
<dbReference type="GO" id="GO:0016020">
    <property type="term" value="C:membrane"/>
    <property type="evidence" value="ECO:0007669"/>
    <property type="project" value="TreeGrafter"/>
</dbReference>